<reference evidence="1" key="2">
    <citation type="submission" date="2022-06" db="UniProtKB">
        <authorList>
            <consortium name="EnsemblMetazoa"/>
        </authorList>
    </citation>
    <scope>IDENTIFICATION</scope>
</reference>
<dbReference type="EMBL" id="CMVM020000076">
    <property type="status" value="NOT_ANNOTATED_CDS"/>
    <property type="molecule type" value="Genomic_DNA"/>
</dbReference>
<protein>
    <submittedName>
        <fullName evidence="1">Uncharacterized protein</fullName>
    </submittedName>
</protein>
<sequence>MIAESLRLQQISFNTWKEYYLSRSLKMHVQALEETDYEAIIHSSANVKDSTKLLLRKNVSINL</sequence>
<reference evidence="2" key="1">
    <citation type="submission" date="2013-10" db="EMBL/GenBank/DDBJ databases">
        <title>Genome sequencing of Onchocerca volvulus.</title>
        <authorList>
            <person name="Cotton J."/>
            <person name="Tsai J."/>
            <person name="Stanley E."/>
            <person name="Tracey A."/>
            <person name="Holroyd N."/>
            <person name="Lustigman S."/>
            <person name="Berriman M."/>
        </authorList>
    </citation>
    <scope>NUCLEOTIDE SEQUENCE</scope>
</reference>
<dbReference type="Proteomes" id="UP000024404">
    <property type="component" value="Unassembled WGS sequence"/>
</dbReference>
<name>A0A8R1XYD8_ONCVO</name>
<proteinExistence type="predicted"/>
<accession>A0A8R1XYD8</accession>
<organism evidence="1 2">
    <name type="scientific">Onchocerca volvulus</name>
    <dbReference type="NCBI Taxonomy" id="6282"/>
    <lineage>
        <taxon>Eukaryota</taxon>
        <taxon>Metazoa</taxon>
        <taxon>Ecdysozoa</taxon>
        <taxon>Nematoda</taxon>
        <taxon>Chromadorea</taxon>
        <taxon>Rhabditida</taxon>
        <taxon>Spirurina</taxon>
        <taxon>Spiruromorpha</taxon>
        <taxon>Filarioidea</taxon>
        <taxon>Onchocercidae</taxon>
        <taxon>Onchocerca</taxon>
    </lineage>
</organism>
<keyword evidence="2" id="KW-1185">Reference proteome</keyword>
<evidence type="ECO:0000313" key="2">
    <source>
        <dbReference type="Proteomes" id="UP000024404"/>
    </source>
</evidence>
<dbReference type="EnsemblMetazoa" id="OVOC2856.1">
    <property type="protein sequence ID" value="OVOC2856.1"/>
    <property type="gene ID" value="WBGene00239665"/>
</dbReference>
<evidence type="ECO:0000313" key="1">
    <source>
        <dbReference type="EnsemblMetazoa" id="OVOC2856.1"/>
    </source>
</evidence>
<dbReference type="AlphaFoldDB" id="A0A8R1XYD8"/>